<evidence type="ECO:0000256" key="5">
    <source>
        <dbReference type="ARBA" id="ARBA00022723"/>
    </source>
</evidence>
<evidence type="ECO:0000313" key="20">
    <source>
        <dbReference type="EMBL" id="CAB5069603.1"/>
    </source>
</evidence>
<evidence type="ECO:0000313" key="17">
    <source>
        <dbReference type="EMBL" id="CAB4850700.1"/>
    </source>
</evidence>
<dbReference type="EMBL" id="CAEZXT010000011">
    <property type="protein sequence ID" value="CAB4691808.1"/>
    <property type="molecule type" value="Genomic_DNA"/>
</dbReference>
<dbReference type="AlphaFoldDB" id="A0A6J6VD33"/>
<comment type="similarity">
    <text evidence="2">Belongs to the WhiB family.</text>
</comment>
<gene>
    <name evidence="13" type="ORF">UFOPK1773_00166</name>
    <name evidence="14" type="ORF">UFOPK2288_00464</name>
    <name evidence="15" type="ORF">UFOPK2589_00319</name>
    <name evidence="16" type="ORF">UFOPK2931_00087</name>
    <name evidence="17" type="ORF">UFOPK3287_00858</name>
    <name evidence="18" type="ORF">UFOPK3558_00308</name>
    <name evidence="19" type="ORF">UFOPK3916_00277</name>
    <name evidence="20" type="ORF">UFOPK4372_00031</name>
</gene>
<evidence type="ECO:0000256" key="1">
    <source>
        <dbReference type="ARBA" id="ARBA00001966"/>
    </source>
</evidence>
<evidence type="ECO:0000256" key="3">
    <source>
        <dbReference type="ARBA" id="ARBA00022485"/>
    </source>
</evidence>
<dbReference type="EMBL" id="CAEZZZ010000001">
    <property type="protein sequence ID" value="CAB4769664.1"/>
    <property type="molecule type" value="Genomic_DNA"/>
</dbReference>
<dbReference type="EMBL" id="CAEZUA010000005">
    <property type="protein sequence ID" value="CAB4581123.1"/>
    <property type="molecule type" value="Genomic_DNA"/>
</dbReference>
<keyword evidence="3" id="KW-0004">4Fe-4S</keyword>
<dbReference type="GO" id="GO:0045454">
    <property type="term" value="P:cell redox homeostasis"/>
    <property type="evidence" value="ECO:0007669"/>
    <property type="project" value="TreeGrafter"/>
</dbReference>
<keyword evidence="11" id="KW-0804">Transcription</keyword>
<evidence type="ECO:0000256" key="6">
    <source>
        <dbReference type="ARBA" id="ARBA00023004"/>
    </source>
</evidence>
<evidence type="ECO:0000313" key="15">
    <source>
        <dbReference type="EMBL" id="CAB4691808.1"/>
    </source>
</evidence>
<evidence type="ECO:0000256" key="11">
    <source>
        <dbReference type="ARBA" id="ARBA00023163"/>
    </source>
</evidence>
<feature type="domain" description="4Fe-4S Wbl-type" evidence="12">
    <location>
        <begin position="22"/>
        <end position="86"/>
    </location>
</feature>
<dbReference type="EMBL" id="CAFBQZ010000001">
    <property type="protein sequence ID" value="CAB5069603.1"/>
    <property type="molecule type" value="Genomic_DNA"/>
</dbReference>
<keyword evidence="7" id="KW-0411">Iron-sulfur</keyword>
<dbReference type="GO" id="GO:0046872">
    <property type="term" value="F:metal ion binding"/>
    <property type="evidence" value="ECO:0007669"/>
    <property type="project" value="UniProtKB-KW"/>
</dbReference>
<keyword evidence="6" id="KW-0408">Iron</keyword>
<accession>A0A6J6VD33</accession>
<keyword evidence="4" id="KW-0963">Cytoplasm</keyword>
<dbReference type="EMBL" id="CAFBOE010000011">
    <property type="protein sequence ID" value="CAB4969654.1"/>
    <property type="molecule type" value="Genomic_DNA"/>
</dbReference>
<keyword evidence="10" id="KW-1015">Disulfide bond</keyword>
<dbReference type="GO" id="GO:0045892">
    <property type="term" value="P:negative regulation of DNA-templated transcription"/>
    <property type="evidence" value="ECO:0007669"/>
    <property type="project" value="TreeGrafter"/>
</dbReference>
<evidence type="ECO:0000259" key="12">
    <source>
        <dbReference type="PROSITE" id="PS51674"/>
    </source>
</evidence>
<dbReference type="PANTHER" id="PTHR38839">
    <property type="entry name" value="TRANSCRIPTIONAL REGULATOR WHID-RELATED"/>
    <property type="match status" value="1"/>
</dbReference>
<evidence type="ECO:0000313" key="19">
    <source>
        <dbReference type="EMBL" id="CAB4969654.1"/>
    </source>
</evidence>
<dbReference type="InterPro" id="IPR034768">
    <property type="entry name" value="4FE4S_WBL"/>
</dbReference>
<dbReference type="GO" id="GO:0051539">
    <property type="term" value="F:4 iron, 4 sulfur cluster binding"/>
    <property type="evidence" value="ECO:0007669"/>
    <property type="project" value="UniProtKB-KW"/>
</dbReference>
<evidence type="ECO:0000313" key="16">
    <source>
        <dbReference type="EMBL" id="CAB4769664.1"/>
    </source>
</evidence>
<evidence type="ECO:0000256" key="4">
    <source>
        <dbReference type="ARBA" id="ARBA00022490"/>
    </source>
</evidence>
<evidence type="ECO:0000313" key="13">
    <source>
        <dbReference type="EMBL" id="CAB4581123.1"/>
    </source>
</evidence>
<dbReference type="InterPro" id="IPR003482">
    <property type="entry name" value="Whib"/>
</dbReference>
<evidence type="ECO:0000256" key="10">
    <source>
        <dbReference type="ARBA" id="ARBA00023157"/>
    </source>
</evidence>
<proteinExistence type="inferred from homology"/>
<comment type="cofactor">
    <cofactor evidence="1">
        <name>[4Fe-4S] cluster</name>
        <dbReference type="ChEBI" id="CHEBI:49883"/>
    </cofactor>
</comment>
<dbReference type="HAMAP" id="MF_01479">
    <property type="entry name" value="WhiB"/>
    <property type="match status" value="1"/>
</dbReference>
<keyword evidence="9" id="KW-0238">DNA-binding</keyword>
<reference evidence="16" key="1">
    <citation type="submission" date="2020-05" db="EMBL/GenBank/DDBJ databases">
        <authorList>
            <person name="Chiriac C."/>
            <person name="Salcher M."/>
            <person name="Ghai R."/>
            <person name="Kavagutti S V."/>
        </authorList>
    </citation>
    <scope>NUCLEOTIDE SEQUENCE</scope>
</reference>
<dbReference type="Pfam" id="PF02467">
    <property type="entry name" value="Whib"/>
    <property type="match status" value="1"/>
</dbReference>
<dbReference type="EMBL" id="CAFBJH010000052">
    <property type="protein sequence ID" value="CAB4850700.1"/>
    <property type="molecule type" value="Genomic_DNA"/>
</dbReference>
<evidence type="ECO:0000313" key="18">
    <source>
        <dbReference type="EMBL" id="CAB4894153.1"/>
    </source>
</evidence>
<dbReference type="PROSITE" id="PS51674">
    <property type="entry name" value="4FE4S_WBL"/>
    <property type="match status" value="1"/>
</dbReference>
<dbReference type="EMBL" id="CAFBMI010000013">
    <property type="protein sequence ID" value="CAB4894153.1"/>
    <property type="molecule type" value="Genomic_DNA"/>
</dbReference>
<keyword evidence="8" id="KW-0805">Transcription regulation</keyword>
<evidence type="ECO:0000256" key="2">
    <source>
        <dbReference type="ARBA" id="ARBA00006597"/>
    </source>
</evidence>
<keyword evidence="5" id="KW-0479">Metal-binding</keyword>
<name>A0A6J6VD33_9ZZZZ</name>
<dbReference type="PANTHER" id="PTHR38839:SF5">
    <property type="entry name" value="TRANSCRIPTIONAL REGULATOR WHID"/>
    <property type="match status" value="1"/>
</dbReference>
<evidence type="ECO:0000256" key="9">
    <source>
        <dbReference type="ARBA" id="ARBA00023125"/>
    </source>
</evidence>
<organism evidence="16">
    <name type="scientific">freshwater metagenome</name>
    <dbReference type="NCBI Taxonomy" id="449393"/>
    <lineage>
        <taxon>unclassified sequences</taxon>
        <taxon>metagenomes</taxon>
        <taxon>ecological metagenomes</taxon>
    </lineage>
</organism>
<dbReference type="GO" id="GO:0047134">
    <property type="term" value="F:protein-disulfide reductase [NAD(P)H] activity"/>
    <property type="evidence" value="ECO:0007669"/>
    <property type="project" value="TreeGrafter"/>
</dbReference>
<dbReference type="GO" id="GO:0003677">
    <property type="term" value="F:DNA binding"/>
    <property type="evidence" value="ECO:0007669"/>
    <property type="project" value="UniProtKB-KW"/>
</dbReference>
<dbReference type="EMBL" id="CAEZWS010000016">
    <property type="protein sequence ID" value="CAB4661237.1"/>
    <property type="molecule type" value="Genomic_DNA"/>
</dbReference>
<sequence>MAEISRLPKPLAELWEWQFEGACQDLPSEMFFHPEGERGPRRRNRENAAKAVCATCPVIQQCRDQALSIQEPYGIWGGLSEDDRAMILNRKISASISEAS</sequence>
<evidence type="ECO:0000313" key="14">
    <source>
        <dbReference type="EMBL" id="CAB4661237.1"/>
    </source>
</evidence>
<evidence type="ECO:0000256" key="8">
    <source>
        <dbReference type="ARBA" id="ARBA00023015"/>
    </source>
</evidence>
<protein>
    <submittedName>
        <fullName evidence="16">Unannotated protein</fullName>
    </submittedName>
</protein>
<evidence type="ECO:0000256" key="7">
    <source>
        <dbReference type="ARBA" id="ARBA00023014"/>
    </source>
</evidence>